<dbReference type="Pfam" id="PF17865">
    <property type="entry name" value="AAA_lid_5"/>
    <property type="match status" value="1"/>
</dbReference>
<dbReference type="AlphaFoldDB" id="A0AAD5QRC3"/>
<feature type="domain" description="AAA+ ATPase" evidence="9">
    <location>
        <begin position="394"/>
        <end position="611"/>
    </location>
</feature>
<dbReference type="PANTHER" id="PTHR48103:SF2">
    <property type="entry name" value="MIDASIN"/>
    <property type="match status" value="1"/>
</dbReference>
<sequence length="974" mass="108384">MSSSSVYSVIESDGMTEENMVNKSRKRLDARKRKVDSCYDDTTIGGVPLQRRKLEQDISDKAIVTQNDAKVTEDRTIILPTRESLAHELVVALRAKHFVIVEGPIGCGKTFIASYASKQLNLPLKVMQMGDQVDSKSLFGMYHCTEVAGEFLWKPSCLSQWLTEPCVILLEDIDLSNTDVISTVVQLASNRSQMLPFGEIATIHEDVRIVSTLSGRGKKNSVLDGVPVRISLKQLTDEELRRLVTTACPRIAHLSKTLISIFRSIETFPPTSDSRLSTSTDLLRACCRINELPDISSNMAIFTELVDTWCLANPYERAFALCLKVAAPLSITPDQVSFHLSLRQPTFSHDEESCTVGRCRLPRSLSLKNIQKHRLGHTRDVLQLMERLAVCVRNREPVLLVGETGVGKTSVVQSLASILNITLKVVNLSPSSDTDELIGGYKPTTISQILGPFTQFYHTVFTNSFDVVKNRKFLKHLEACLSSGRYRDYLTLAIATAEKALAKNSMKKDPRWASVIVRARRIRNGLDRGAVPFLISRGAVLEAAQDGHWLLIDEINLAPSESLDAIVHTISKDTHPNFRLFACMNPSTDVGKRRLPASVRTRFTEFFVSETSDAHQLALVVSAYLPSMKPALISKLVNFYLQAKQLHPNNYSLRTLCRALLFTAQNMFGNEDRSLYEAVAMAFLTNLNAEEKEKVHAKIASTFHVATNIPMVLPHGEAGGYISVEGYWIERGPELPKSDGNYVLTKTVKRNLAEIARITSSGRFPVLLEGETSTGKTSIICHLARITGNLITRINNHEYTDIQEYIGSYVGDAQGRLVFREGALVKAVRDGGWVILDELNLAPSDVIEALNRLLDDNRELFVPELNSVIRAHARFRLFATQNPAGCYGGRKRLSRALMSRFVVLRFSQLPMDELSSMVCSRSGVHRSAATKMINVLSKLRLKRSISGVFSATDSLMTLRDVFSMGEATCHGFNE</sequence>
<feature type="domain" description="AAA+ ATPase" evidence="9">
    <location>
        <begin position="762"/>
        <end position="907"/>
    </location>
</feature>
<evidence type="ECO:0000256" key="5">
    <source>
        <dbReference type="ARBA" id="ARBA00022741"/>
    </source>
</evidence>
<dbReference type="InterPro" id="IPR027417">
    <property type="entry name" value="P-loop_NTPase"/>
</dbReference>
<evidence type="ECO:0000256" key="1">
    <source>
        <dbReference type="ARBA" id="ARBA00004604"/>
    </source>
</evidence>
<reference evidence="10" key="1">
    <citation type="submission" date="2021-06" db="EMBL/GenBank/DDBJ databases">
        <title>Parelaphostrongylus tenuis whole genome reference sequence.</title>
        <authorList>
            <person name="Garwood T.J."/>
            <person name="Larsen P.A."/>
            <person name="Fountain-Jones N.M."/>
            <person name="Garbe J.R."/>
            <person name="Macchietto M.G."/>
            <person name="Kania S.A."/>
            <person name="Gerhold R.W."/>
            <person name="Richards J.E."/>
            <person name="Wolf T.M."/>
        </authorList>
    </citation>
    <scope>NUCLEOTIDE SEQUENCE</scope>
    <source>
        <strain evidence="10">MNPRO001-30</strain>
        <tissue evidence="10">Meninges</tissue>
    </source>
</reference>
<dbReference type="GO" id="GO:0005730">
    <property type="term" value="C:nucleolus"/>
    <property type="evidence" value="ECO:0007669"/>
    <property type="project" value="UniProtKB-SubCell"/>
</dbReference>
<dbReference type="Gene3D" id="3.40.50.300">
    <property type="entry name" value="P-loop containing nucleotide triphosphate hydrolases"/>
    <property type="match status" value="3"/>
</dbReference>
<keyword evidence="8" id="KW-0539">Nucleus</keyword>
<evidence type="ECO:0000259" key="9">
    <source>
        <dbReference type="SMART" id="SM00382"/>
    </source>
</evidence>
<evidence type="ECO:0000256" key="4">
    <source>
        <dbReference type="ARBA" id="ARBA00017143"/>
    </source>
</evidence>
<dbReference type="Proteomes" id="UP001196413">
    <property type="component" value="Unassembled WGS sequence"/>
</dbReference>
<dbReference type="FunFam" id="3.40.50.300:FF:000142">
    <property type="entry name" value="Midasin"/>
    <property type="match status" value="1"/>
</dbReference>
<evidence type="ECO:0000256" key="8">
    <source>
        <dbReference type="ARBA" id="ARBA00023242"/>
    </source>
</evidence>
<dbReference type="Pfam" id="PF07728">
    <property type="entry name" value="AAA_5"/>
    <property type="match status" value="3"/>
</dbReference>
<organism evidence="10 11">
    <name type="scientific">Parelaphostrongylus tenuis</name>
    <name type="common">Meningeal worm</name>
    <dbReference type="NCBI Taxonomy" id="148309"/>
    <lineage>
        <taxon>Eukaryota</taxon>
        <taxon>Metazoa</taxon>
        <taxon>Ecdysozoa</taxon>
        <taxon>Nematoda</taxon>
        <taxon>Chromadorea</taxon>
        <taxon>Rhabditida</taxon>
        <taxon>Rhabditina</taxon>
        <taxon>Rhabditomorpha</taxon>
        <taxon>Strongyloidea</taxon>
        <taxon>Metastrongylidae</taxon>
        <taxon>Parelaphostrongylus</taxon>
    </lineage>
</organism>
<accession>A0AAD5QRC3</accession>
<dbReference type="EMBL" id="JAHQIW010004271">
    <property type="protein sequence ID" value="KAJ1361783.1"/>
    <property type="molecule type" value="Genomic_DNA"/>
</dbReference>
<dbReference type="InterPro" id="IPR025662">
    <property type="entry name" value="Sigma_54_int_dom_ATP-bd_1"/>
</dbReference>
<dbReference type="GO" id="GO:0005654">
    <property type="term" value="C:nucleoplasm"/>
    <property type="evidence" value="ECO:0007669"/>
    <property type="project" value="UniProtKB-SubCell"/>
</dbReference>
<name>A0AAD5QRC3_PARTN</name>
<evidence type="ECO:0000256" key="7">
    <source>
        <dbReference type="ARBA" id="ARBA00023186"/>
    </source>
</evidence>
<evidence type="ECO:0000256" key="3">
    <source>
        <dbReference type="ARBA" id="ARBA00007188"/>
    </source>
</evidence>
<keyword evidence="7" id="KW-0143">Chaperone</keyword>
<evidence type="ECO:0000256" key="2">
    <source>
        <dbReference type="ARBA" id="ARBA00004642"/>
    </source>
</evidence>
<comment type="subcellular location">
    <subcellularLocation>
        <location evidence="1">Nucleus</location>
        <location evidence="1">Nucleolus</location>
    </subcellularLocation>
    <subcellularLocation>
        <location evidence="2">Nucleus</location>
        <location evidence="2">Nucleoplasm</location>
    </subcellularLocation>
</comment>
<dbReference type="SMART" id="SM00382">
    <property type="entry name" value="AAA"/>
    <property type="match status" value="3"/>
</dbReference>
<dbReference type="GO" id="GO:0005524">
    <property type="term" value="F:ATP binding"/>
    <property type="evidence" value="ECO:0007669"/>
    <property type="project" value="UniProtKB-KW"/>
</dbReference>
<dbReference type="InterPro" id="IPR003593">
    <property type="entry name" value="AAA+_ATPase"/>
</dbReference>
<keyword evidence="11" id="KW-1185">Reference proteome</keyword>
<evidence type="ECO:0000313" key="10">
    <source>
        <dbReference type="EMBL" id="KAJ1361783.1"/>
    </source>
</evidence>
<keyword evidence="6" id="KW-0067">ATP-binding</keyword>
<comment type="similarity">
    <text evidence="3">Belongs to the midasin family.</text>
</comment>
<dbReference type="PANTHER" id="PTHR48103">
    <property type="entry name" value="MIDASIN-RELATED"/>
    <property type="match status" value="1"/>
</dbReference>
<comment type="caution">
    <text evidence="10">The sequence shown here is derived from an EMBL/GenBank/DDBJ whole genome shotgun (WGS) entry which is preliminary data.</text>
</comment>
<proteinExistence type="inferred from homology"/>
<dbReference type="GO" id="GO:0000055">
    <property type="term" value="P:ribosomal large subunit export from nucleus"/>
    <property type="evidence" value="ECO:0007669"/>
    <property type="project" value="TreeGrafter"/>
</dbReference>
<dbReference type="SUPFAM" id="SSF52540">
    <property type="entry name" value="P-loop containing nucleoside triphosphate hydrolases"/>
    <property type="match status" value="3"/>
</dbReference>
<dbReference type="PROSITE" id="PS00675">
    <property type="entry name" value="SIGMA54_INTERACT_1"/>
    <property type="match status" value="1"/>
</dbReference>
<feature type="domain" description="AAA+ ATPase" evidence="9">
    <location>
        <begin position="95"/>
        <end position="215"/>
    </location>
</feature>
<evidence type="ECO:0000256" key="6">
    <source>
        <dbReference type="ARBA" id="ARBA00022840"/>
    </source>
</evidence>
<protein>
    <recommendedName>
        <fullName evidence="4">Midasin</fullName>
    </recommendedName>
</protein>
<dbReference type="GO" id="GO:0030687">
    <property type="term" value="C:preribosome, large subunit precursor"/>
    <property type="evidence" value="ECO:0007669"/>
    <property type="project" value="TreeGrafter"/>
</dbReference>
<dbReference type="InterPro" id="IPR041190">
    <property type="entry name" value="Midasin_AAA_lid_5"/>
</dbReference>
<keyword evidence="5" id="KW-0547">Nucleotide-binding</keyword>
<dbReference type="GO" id="GO:0000027">
    <property type="term" value="P:ribosomal large subunit assembly"/>
    <property type="evidence" value="ECO:0007669"/>
    <property type="project" value="TreeGrafter"/>
</dbReference>
<dbReference type="GO" id="GO:0016887">
    <property type="term" value="F:ATP hydrolysis activity"/>
    <property type="evidence" value="ECO:0007669"/>
    <property type="project" value="InterPro"/>
</dbReference>
<gene>
    <name evidence="10" type="ORF">KIN20_021124</name>
</gene>
<dbReference type="CDD" id="cd00009">
    <property type="entry name" value="AAA"/>
    <property type="match status" value="1"/>
</dbReference>
<evidence type="ECO:0000313" key="11">
    <source>
        <dbReference type="Proteomes" id="UP001196413"/>
    </source>
</evidence>
<dbReference type="InterPro" id="IPR011704">
    <property type="entry name" value="ATPase_dyneun-rel_AAA"/>
</dbReference>